<dbReference type="AlphaFoldDB" id="A0A221JYL8"/>
<dbReference type="EMBL" id="CP022415">
    <property type="protein sequence ID" value="ASM71845.1"/>
    <property type="molecule type" value="Genomic_DNA"/>
</dbReference>
<evidence type="ECO:0000313" key="3">
    <source>
        <dbReference type="EMBL" id="ASM71845.1"/>
    </source>
</evidence>
<dbReference type="KEGG" id="spse:SULPSESMR1_01019"/>
<keyword evidence="2" id="KW-1133">Transmembrane helix</keyword>
<proteinExistence type="predicted"/>
<accession>A0A221JYL8</accession>
<evidence type="ECO:0000256" key="2">
    <source>
        <dbReference type="SAM" id="Phobius"/>
    </source>
</evidence>
<sequence>MADNETPRTTPNEPVHTTTTKSNSSMAFIVGALVVVVGVLAYFIFGGDVETTSGASDVNVTVEGAGDAAQDAGNAIEGAAESTGQAIEGAAESVGDAAESATDGN</sequence>
<keyword evidence="2" id="KW-0472">Membrane</keyword>
<protein>
    <submittedName>
        <fullName evidence="3">Uncharacterized protein</fullName>
    </submittedName>
</protein>
<keyword evidence="4" id="KW-1185">Reference proteome</keyword>
<evidence type="ECO:0000256" key="1">
    <source>
        <dbReference type="SAM" id="MobiDB-lite"/>
    </source>
</evidence>
<dbReference type="Proteomes" id="UP000199754">
    <property type="component" value="Chromosome"/>
</dbReference>
<dbReference type="RefSeq" id="WP_089419835.1">
    <property type="nucleotide sequence ID" value="NZ_CP022415.1"/>
</dbReference>
<keyword evidence="2" id="KW-0812">Transmembrane</keyword>
<evidence type="ECO:0000313" key="4">
    <source>
        <dbReference type="Proteomes" id="UP000199754"/>
    </source>
</evidence>
<feature type="region of interest" description="Disordered" evidence="1">
    <location>
        <begin position="1"/>
        <end position="22"/>
    </location>
</feature>
<gene>
    <name evidence="3" type="ORF">SULPSESMR1_01019</name>
</gene>
<feature type="compositionally biased region" description="Low complexity" evidence="1">
    <location>
        <begin position="9"/>
        <end position="20"/>
    </location>
</feature>
<organism evidence="3 4">
    <name type="scientific">Pseudosulfitobacter pseudonitzschiae</name>
    <dbReference type="NCBI Taxonomy" id="1402135"/>
    <lineage>
        <taxon>Bacteria</taxon>
        <taxon>Pseudomonadati</taxon>
        <taxon>Pseudomonadota</taxon>
        <taxon>Alphaproteobacteria</taxon>
        <taxon>Rhodobacterales</taxon>
        <taxon>Roseobacteraceae</taxon>
        <taxon>Pseudosulfitobacter</taxon>
    </lineage>
</organism>
<feature type="transmembrane region" description="Helical" evidence="2">
    <location>
        <begin position="26"/>
        <end position="45"/>
    </location>
</feature>
<reference evidence="3 4" key="1">
    <citation type="submission" date="2017-07" db="EMBL/GenBank/DDBJ databases">
        <title>Genome Sequence of Sulfitobacter pseudonitzschiae Strain SMR1 Isolated from a culture of the Diatom Skeletonema marinoi.</title>
        <authorList>
            <person name="Topel M."/>
            <person name="Pinder M.I.M."/>
            <person name="Johansson O.N."/>
            <person name="Kourtchenko O."/>
            <person name="Godhe A."/>
            <person name="Clarke A.K."/>
        </authorList>
    </citation>
    <scope>NUCLEOTIDE SEQUENCE [LARGE SCALE GENOMIC DNA]</scope>
    <source>
        <strain evidence="3 4">SMR1</strain>
    </source>
</reference>
<name>A0A221JYL8_9RHOB</name>